<keyword evidence="3" id="KW-1185">Reference proteome</keyword>
<organism evidence="2 3">
    <name type="scientific">Sclerotinia nivalis</name>
    <dbReference type="NCBI Taxonomy" id="352851"/>
    <lineage>
        <taxon>Eukaryota</taxon>
        <taxon>Fungi</taxon>
        <taxon>Dikarya</taxon>
        <taxon>Ascomycota</taxon>
        <taxon>Pezizomycotina</taxon>
        <taxon>Leotiomycetes</taxon>
        <taxon>Helotiales</taxon>
        <taxon>Sclerotiniaceae</taxon>
        <taxon>Sclerotinia</taxon>
    </lineage>
</organism>
<proteinExistence type="predicted"/>
<comment type="caution">
    <text evidence="2">The sequence shown here is derived from an EMBL/GenBank/DDBJ whole genome shotgun (WGS) entry which is preliminary data.</text>
</comment>
<reference evidence="2" key="1">
    <citation type="submission" date="2022-11" db="EMBL/GenBank/DDBJ databases">
        <title>Genome Resource of Sclerotinia nivalis Strain SnTB1, a Plant Pathogen Isolated from American Ginseng.</title>
        <authorList>
            <person name="Fan S."/>
        </authorList>
    </citation>
    <scope>NUCLEOTIDE SEQUENCE</scope>
    <source>
        <strain evidence="2">SnTB1</strain>
    </source>
</reference>
<sequence>MYSISQRNGSLLADSKSSQLDIAGRISILHRDVVRTALTPHTASRHLSTMPRRLLEPSRAPTDLIRPI</sequence>
<dbReference type="AlphaFoldDB" id="A0A9X0AGN8"/>
<evidence type="ECO:0000313" key="3">
    <source>
        <dbReference type="Proteomes" id="UP001152300"/>
    </source>
</evidence>
<dbReference type="Proteomes" id="UP001152300">
    <property type="component" value="Unassembled WGS sequence"/>
</dbReference>
<name>A0A9X0AGN8_9HELO</name>
<evidence type="ECO:0000313" key="2">
    <source>
        <dbReference type="EMBL" id="KAJ8062495.1"/>
    </source>
</evidence>
<protein>
    <submittedName>
        <fullName evidence="2">Uncharacterized protein</fullName>
    </submittedName>
</protein>
<evidence type="ECO:0000256" key="1">
    <source>
        <dbReference type="SAM" id="MobiDB-lite"/>
    </source>
</evidence>
<accession>A0A9X0AGN8</accession>
<dbReference type="EMBL" id="JAPEIS010000010">
    <property type="protein sequence ID" value="KAJ8062495.1"/>
    <property type="molecule type" value="Genomic_DNA"/>
</dbReference>
<gene>
    <name evidence="2" type="ORF">OCU04_009025</name>
</gene>
<feature type="region of interest" description="Disordered" evidence="1">
    <location>
        <begin position="40"/>
        <end position="68"/>
    </location>
</feature>